<sequence>MSDVVNHPDHYTTGKIECIDAIEAATEGLDGFEGMLTGNTLKYLWRWKKKNGVEDLRKARWYLDKLIERQEASADDLGQETETGVLRG</sequence>
<dbReference type="Pfam" id="PF11753">
    <property type="entry name" value="DUF3310"/>
    <property type="match status" value="1"/>
</dbReference>
<organism evidence="1 2">
    <name type="scientific">Cohnella suwonensis</name>
    <dbReference type="NCBI Taxonomy" id="696072"/>
    <lineage>
        <taxon>Bacteria</taxon>
        <taxon>Bacillati</taxon>
        <taxon>Bacillota</taxon>
        <taxon>Bacilli</taxon>
        <taxon>Bacillales</taxon>
        <taxon>Paenibacillaceae</taxon>
        <taxon>Cohnella</taxon>
    </lineage>
</organism>
<dbReference type="Proteomes" id="UP001596105">
    <property type="component" value="Unassembled WGS sequence"/>
</dbReference>
<accession>A0ABW0LV20</accession>
<keyword evidence="2" id="KW-1185">Reference proteome</keyword>
<evidence type="ECO:0000313" key="2">
    <source>
        <dbReference type="Proteomes" id="UP001596105"/>
    </source>
</evidence>
<dbReference type="InterPro" id="IPR021739">
    <property type="entry name" value="SaV-like"/>
</dbReference>
<proteinExistence type="predicted"/>
<comment type="caution">
    <text evidence="1">The sequence shown here is derived from an EMBL/GenBank/DDBJ whole genome shotgun (WGS) entry which is preliminary data.</text>
</comment>
<evidence type="ECO:0000313" key="1">
    <source>
        <dbReference type="EMBL" id="MFC5468428.1"/>
    </source>
</evidence>
<dbReference type="EMBL" id="JBHSMH010000011">
    <property type="protein sequence ID" value="MFC5468428.1"/>
    <property type="molecule type" value="Genomic_DNA"/>
</dbReference>
<reference evidence="2" key="1">
    <citation type="journal article" date="2019" name="Int. J. Syst. Evol. Microbiol.">
        <title>The Global Catalogue of Microorganisms (GCM) 10K type strain sequencing project: providing services to taxonomists for standard genome sequencing and annotation.</title>
        <authorList>
            <consortium name="The Broad Institute Genomics Platform"/>
            <consortium name="The Broad Institute Genome Sequencing Center for Infectious Disease"/>
            <person name="Wu L."/>
            <person name="Ma J."/>
        </authorList>
    </citation>
    <scope>NUCLEOTIDE SEQUENCE [LARGE SCALE GENOMIC DNA]</scope>
    <source>
        <strain evidence="2">CCUG 57113</strain>
    </source>
</reference>
<name>A0ABW0LV20_9BACL</name>
<dbReference type="RefSeq" id="WP_209748578.1">
    <property type="nucleotide sequence ID" value="NZ_JBHSMH010000011.1"/>
</dbReference>
<gene>
    <name evidence="1" type="ORF">ACFPPD_06825</name>
</gene>
<protein>
    <submittedName>
        <fullName evidence="1">DUF3310 domain-containing protein</fullName>
    </submittedName>
</protein>